<accession>A0ABU6SBA4</accession>
<keyword evidence="2" id="KW-1185">Reference proteome</keyword>
<dbReference type="Proteomes" id="UP001341840">
    <property type="component" value="Unassembled WGS sequence"/>
</dbReference>
<evidence type="ECO:0000313" key="2">
    <source>
        <dbReference type="Proteomes" id="UP001341840"/>
    </source>
</evidence>
<name>A0ABU6SBA4_9FABA</name>
<gene>
    <name evidence="1" type="ORF">PIB30_027666</name>
</gene>
<protein>
    <submittedName>
        <fullName evidence="1">Uncharacterized protein</fullName>
    </submittedName>
</protein>
<dbReference type="EMBL" id="JASCZI010060522">
    <property type="protein sequence ID" value="MED6133369.1"/>
    <property type="molecule type" value="Genomic_DNA"/>
</dbReference>
<proteinExistence type="predicted"/>
<evidence type="ECO:0000313" key="1">
    <source>
        <dbReference type="EMBL" id="MED6133369.1"/>
    </source>
</evidence>
<reference evidence="1 2" key="1">
    <citation type="journal article" date="2023" name="Plants (Basel)">
        <title>Bridging the Gap: Combining Genomics and Transcriptomics Approaches to Understand Stylosanthes scabra, an Orphan Legume from the Brazilian Caatinga.</title>
        <authorList>
            <person name="Ferreira-Neto J.R.C."/>
            <person name="da Silva M.D."/>
            <person name="Binneck E."/>
            <person name="de Melo N.F."/>
            <person name="da Silva R.H."/>
            <person name="de Melo A.L.T.M."/>
            <person name="Pandolfi V."/>
            <person name="Bustamante F.O."/>
            <person name="Brasileiro-Vidal A.C."/>
            <person name="Benko-Iseppon A.M."/>
        </authorList>
    </citation>
    <scope>NUCLEOTIDE SEQUENCE [LARGE SCALE GENOMIC DNA]</scope>
    <source>
        <tissue evidence="1">Leaves</tissue>
    </source>
</reference>
<sequence length="113" mass="12187">MLFILTRVVGSKEGVGFDSYSYSHIHLAKACALWIQLIQVIRGGKAGSPLRFGRPRQSPPKNGTRWDGLKKLCGFKILARPALWRVSGPPAGRARRFGGAGLASFFSSAGSKS</sequence>
<comment type="caution">
    <text evidence="1">The sequence shown here is derived from an EMBL/GenBank/DDBJ whole genome shotgun (WGS) entry which is preliminary data.</text>
</comment>
<organism evidence="1 2">
    <name type="scientific">Stylosanthes scabra</name>
    <dbReference type="NCBI Taxonomy" id="79078"/>
    <lineage>
        <taxon>Eukaryota</taxon>
        <taxon>Viridiplantae</taxon>
        <taxon>Streptophyta</taxon>
        <taxon>Embryophyta</taxon>
        <taxon>Tracheophyta</taxon>
        <taxon>Spermatophyta</taxon>
        <taxon>Magnoliopsida</taxon>
        <taxon>eudicotyledons</taxon>
        <taxon>Gunneridae</taxon>
        <taxon>Pentapetalae</taxon>
        <taxon>rosids</taxon>
        <taxon>fabids</taxon>
        <taxon>Fabales</taxon>
        <taxon>Fabaceae</taxon>
        <taxon>Papilionoideae</taxon>
        <taxon>50 kb inversion clade</taxon>
        <taxon>dalbergioids sensu lato</taxon>
        <taxon>Dalbergieae</taxon>
        <taxon>Pterocarpus clade</taxon>
        <taxon>Stylosanthes</taxon>
    </lineage>
</organism>